<dbReference type="InterPro" id="IPR000195">
    <property type="entry name" value="Rab-GAP-TBC_dom"/>
</dbReference>
<dbReference type="AlphaFoldDB" id="A0AAD1XZW4"/>
<comment type="caution">
    <text evidence="2">The sequence shown here is derived from an EMBL/GenBank/DDBJ whole genome shotgun (WGS) entry which is preliminary data.</text>
</comment>
<name>A0AAD1XZW4_EUPCR</name>
<dbReference type="InterPro" id="IPR035969">
    <property type="entry name" value="Rab-GAP_TBC_sf"/>
</dbReference>
<dbReference type="PANTHER" id="PTHR47219">
    <property type="entry name" value="RAB GTPASE-ACTIVATING PROTEIN 1-LIKE"/>
    <property type="match status" value="1"/>
</dbReference>
<dbReference type="PANTHER" id="PTHR47219:SF20">
    <property type="entry name" value="TBC1 DOMAIN FAMILY MEMBER 2B"/>
    <property type="match status" value="1"/>
</dbReference>
<dbReference type="Gene3D" id="1.10.472.80">
    <property type="entry name" value="Ypt/Rab-GAP domain of gyp1p, domain 3"/>
    <property type="match status" value="1"/>
</dbReference>
<reference evidence="2" key="1">
    <citation type="submission" date="2023-07" db="EMBL/GenBank/DDBJ databases">
        <authorList>
            <consortium name="AG Swart"/>
            <person name="Singh M."/>
            <person name="Singh A."/>
            <person name="Seah K."/>
            <person name="Emmerich C."/>
        </authorList>
    </citation>
    <scope>NUCLEOTIDE SEQUENCE</scope>
    <source>
        <strain evidence="2">DP1</strain>
    </source>
</reference>
<dbReference type="SUPFAM" id="SSF47923">
    <property type="entry name" value="Ypt/Rab-GAP domain of gyp1p"/>
    <property type="match status" value="2"/>
</dbReference>
<dbReference type="Pfam" id="PF00566">
    <property type="entry name" value="RabGAP-TBC"/>
    <property type="match status" value="1"/>
</dbReference>
<sequence>MEENLDSYDLCDLSDHSEGANSVLVSGTGSKISKPMNFQMYQSTKRNKQEEFENVDFDLGSARQRYTTITPPSLAKKNKSSGSFLFQADDESLEKLRKTQKNVIKKKGVIKRVLSKVTSGKDDIKDEELISLSSKDTEKSQIKLLQKFIRQGMASQRDKEEFVILILRNKGLAPNIRKKLWMILAEVGKNMKTSPNYYYFPKGYSYEEGSRIHGSHSGLEQSTNRHRLLYSYPHMPDIYEKQILLDLERTFCDEPEFCTKNDKNKRILLNILLSYTKRNSTIGYCQGMNYLAATLFRVFEDEELAFWGLCNLCESVLPLDYYSHMVEVLVDQKVFVHLLQEKKPELYAHLQNLGLDVALVLFQWFICLFGSQFNREVTEAIWDLILLEKSVAVFKSSLAIFDIMEEEILNSSDFSDIYPLLNEKPFEIVNQASVIMKSLKKFVDINSSQIEKLRDNYRPIILEEQQKSYNSTKSVSKILKEPISTRRIKLLSKFPLLDFYLRESLEEKLTRMDKVDLVVKDYECQDQPICLYDFTFRAKSCNFLVYRVGCPVAVYDDYFGGEEVTSGGPKMPNSFIFTSEASQRAHKDDSYEKITSSLNTKANPPPNLTKYSDSDLLICRETHLCTNSNFSEEFQNLFNTNCPSLFTPQLHTLIFDFNGDEKASELAKVEILKILKDDVQKIQEDHTGNRKRGKAVVERELEEEKGGDKEGFDIEAFIQEIEEGWSMPDEDISKYIKRKQIISSDSEKSPIHRASEFDFMAVLKNKDNMRGTLMLMSTMFKETDKSSNCGESHI</sequence>
<dbReference type="InterPro" id="IPR050302">
    <property type="entry name" value="Rab_GAP_TBC_domain"/>
</dbReference>
<keyword evidence="3" id="KW-1185">Reference proteome</keyword>
<proteinExistence type="predicted"/>
<dbReference type="SMART" id="SM00164">
    <property type="entry name" value="TBC"/>
    <property type="match status" value="1"/>
</dbReference>
<evidence type="ECO:0000259" key="1">
    <source>
        <dbReference type="PROSITE" id="PS50086"/>
    </source>
</evidence>
<dbReference type="GO" id="GO:0031267">
    <property type="term" value="F:small GTPase binding"/>
    <property type="evidence" value="ECO:0007669"/>
    <property type="project" value="TreeGrafter"/>
</dbReference>
<dbReference type="EMBL" id="CAMPGE010023993">
    <property type="protein sequence ID" value="CAI2381864.1"/>
    <property type="molecule type" value="Genomic_DNA"/>
</dbReference>
<dbReference type="Proteomes" id="UP001295684">
    <property type="component" value="Unassembled WGS sequence"/>
</dbReference>
<gene>
    <name evidence="2" type="ORF">ECRASSUSDP1_LOCUS23330</name>
</gene>
<dbReference type="GO" id="GO:0005096">
    <property type="term" value="F:GTPase activator activity"/>
    <property type="evidence" value="ECO:0007669"/>
    <property type="project" value="TreeGrafter"/>
</dbReference>
<dbReference type="Gene3D" id="1.10.8.270">
    <property type="entry name" value="putative rabgap domain of human tbc1 domain family member 14 like domains"/>
    <property type="match status" value="1"/>
</dbReference>
<evidence type="ECO:0000313" key="2">
    <source>
        <dbReference type="EMBL" id="CAI2381864.1"/>
    </source>
</evidence>
<protein>
    <recommendedName>
        <fullName evidence="1">Rab-GAP TBC domain-containing protein</fullName>
    </recommendedName>
</protein>
<organism evidence="2 3">
    <name type="scientific">Euplotes crassus</name>
    <dbReference type="NCBI Taxonomy" id="5936"/>
    <lineage>
        <taxon>Eukaryota</taxon>
        <taxon>Sar</taxon>
        <taxon>Alveolata</taxon>
        <taxon>Ciliophora</taxon>
        <taxon>Intramacronucleata</taxon>
        <taxon>Spirotrichea</taxon>
        <taxon>Hypotrichia</taxon>
        <taxon>Euplotida</taxon>
        <taxon>Euplotidae</taxon>
        <taxon>Moneuplotes</taxon>
    </lineage>
</organism>
<dbReference type="FunFam" id="1.10.8.270:FF:000016">
    <property type="entry name" value="TBC1 domain family member 2A"/>
    <property type="match status" value="1"/>
</dbReference>
<feature type="domain" description="Rab-GAP TBC" evidence="1">
    <location>
        <begin position="171"/>
        <end position="389"/>
    </location>
</feature>
<dbReference type="PROSITE" id="PS50086">
    <property type="entry name" value="TBC_RABGAP"/>
    <property type="match status" value="1"/>
</dbReference>
<evidence type="ECO:0000313" key="3">
    <source>
        <dbReference type="Proteomes" id="UP001295684"/>
    </source>
</evidence>
<accession>A0AAD1XZW4</accession>